<accession>A0A1E3IMX4</accession>
<keyword evidence="3" id="KW-1185">Reference proteome</keyword>
<feature type="compositionally biased region" description="Basic and acidic residues" evidence="1">
    <location>
        <begin position="54"/>
        <end position="66"/>
    </location>
</feature>
<proteinExistence type="predicted"/>
<reference evidence="2" key="2">
    <citation type="journal article" date="2022" name="Elife">
        <title>Obligate sexual reproduction of a homothallic fungus closely related to the Cryptococcus pathogenic species complex.</title>
        <authorList>
            <person name="Passer A.R."/>
            <person name="Clancey S.A."/>
            <person name="Shea T."/>
            <person name="David-Palma M."/>
            <person name="Averette A.F."/>
            <person name="Boekhout T."/>
            <person name="Porcel B.M."/>
            <person name="Nowrousian M."/>
            <person name="Cuomo C.A."/>
            <person name="Sun S."/>
            <person name="Heitman J."/>
            <person name="Coelho M.A."/>
        </authorList>
    </citation>
    <scope>NUCLEOTIDE SEQUENCE</scope>
    <source>
        <strain evidence="2">CBS 7841</strain>
    </source>
</reference>
<dbReference type="Proteomes" id="UP000094043">
    <property type="component" value="Chromosome 6"/>
</dbReference>
<dbReference type="AlphaFoldDB" id="A0A1E3IMX4"/>
<gene>
    <name evidence="2" type="ORF">L203_104919</name>
</gene>
<dbReference type="GeneID" id="91089128"/>
<feature type="region of interest" description="Disordered" evidence="1">
    <location>
        <begin position="125"/>
        <end position="147"/>
    </location>
</feature>
<reference evidence="2" key="3">
    <citation type="submission" date="2024-01" db="EMBL/GenBank/DDBJ databases">
        <authorList>
            <person name="Coelho M.A."/>
            <person name="David-Palma M."/>
            <person name="Shea T."/>
            <person name="Sun S."/>
            <person name="Cuomo C.A."/>
            <person name="Heitman J."/>
        </authorList>
    </citation>
    <scope>NUCLEOTIDE SEQUENCE</scope>
    <source>
        <strain evidence="2">CBS 7841</strain>
    </source>
</reference>
<reference evidence="2" key="1">
    <citation type="submission" date="2016-06" db="EMBL/GenBank/DDBJ databases">
        <authorList>
            <person name="Cuomo C."/>
            <person name="Litvintseva A."/>
            <person name="Heitman J."/>
            <person name="Chen Y."/>
            <person name="Sun S."/>
            <person name="Springer D."/>
            <person name="Dromer F."/>
            <person name="Young S."/>
            <person name="Zeng Q."/>
            <person name="Chapman S."/>
            <person name="Gujja S."/>
            <person name="Saif S."/>
            <person name="Birren B."/>
        </authorList>
    </citation>
    <scope>NUCLEOTIDE SEQUENCE</scope>
    <source>
        <strain evidence="2">CBS 7841</strain>
    </source>
</reference>
<dbReference type="RefSeq" id="XP_066070389.1">
    <property type="nucleotide sequence ID" value="XM_066214292.1"/>
</dbReference>
<evidence type="ECO:0000256" key="1">
    <source>
        <dbReference type="SAM" id="MobiDB-lite"/>
    </source>
</evidence>
<dbReference type="VEuPathDB" id="FungiDB:L203_01870"/>
<feature type="region of interest" description="Disordered" evidence="1">
    <location>
        <begin position="1"/>
        <end position="82"/>
    </location>
</feature>
<name>A0A1E3IMX4_9TREE</name>
<protein>
    <submittedName>
        <fullName evidence="2">Uncharacterized protein</fullName>
    </submittedName>
</protein>
<organism evidence="2 3">
    <name type="scientific">Cryptococcus depauperatus CBS 7841</name>
    <dbReference type="NCBI Taxonomy" id="1295531"/>
    <lineage>
        <taxon>Eukaryota</taxon>
        <taxon>Fungi</taxon>
        <taxon>Dikarya</taxon>
        <taxon>Basidiomycota</taxon>
        <taxon>Agaricomycotina</taxon>
        <taxon>Tremellomycetes</taxon>
        <taxon>Tremellales</taxon>
        <taxon>Cryptococcaceae</taxon>
        <taxon>Cryptococcus</taxon>
    </lineage>
</organism>
<dbReference type="EMBL" id="CP143789">
    <property type="protein sequence ID" value="WVN89689.1"/>
    <property type="molecule type" value="Genomic_DNA"/>
</dbReference>
<dbReference type="KEGG" id="cdep:91089128"/>
<feature type="compositionally biased region" description="Polar residues" evidence="1">
    <location>
        <begin position="125"/>
        <end position="135"/>
    </location>
</feature>
<feature type="compositionally biased region" description="Polar residues" evidence="1">
    <location>
        <begin position="1"/>
        <end position="11"/>
    </location>
</feature>
<sequence>MPSDPNQQSSVADEPELPDTQPADDSQSHNPRRSEYNLPPPSEPNPGNTSFASHRSEQGSRNDELPRPGQPSFQSANSANSANSRYERITVPVNGVLSLHGVSVGGRSILGFTEVADDDVEELMQQLSTTGQGEPSSDIRWGYYRRE</sequence>
<evidence type="ECO:0000313" key="2">
    <source>
        <dbReference type="EMBL" id="WVN89689.1"/>
    </source>
</evidence>
<evidence type="ECO:0000313" key="3">
    <source>
        <dbReference type="Proteomes" id="UP000094043"/>
    </source>
</evidence>